<evidence type="ECO:0000256" key="5">
    <source>
        <dbReference type="ARBA" id="ARBA00022989"/>
    </source>
</evidence>
<comment type="subcellular location">
    <subcellularLocation>
        <location evidence="1 7">Cell membrane</location>
        <topology evidence="1 7">Multi-pass membrane protein</topology>
    </subcellularLocation>
</comment>
<feature type="transmembrane region" description="Helical" evidence="7">
    <location>
        <begin position="176"/>
        <end position="200"/>
    </location>
</feature>
<evidence type="ECO:0000256" key="3">
    <source>
        <dbReference type="ARBA" id="ARBA00022475"/>
    </source>
</evidence>
<dbReference type="PANTHER" id="PTHR43744">
    <property type="entry name" value="ABC TRANSPORTER PERMEASE PROTEIN MG189-RELATED-RELATED"/>
    <property type="match status" value="1"/>
</dbReference>
<dbReference type="Pfam" id="PF00528">
    <property type="entry name" value="BPD_transp_1"/>
    <property type="match status" value="1"/>
</dbReference>
<dbReference type="InterPro" id="IPR000515">
    <property type="entry name" value="MetI-like"/>
</dbReference>
<evidence type="ECO:0000256" key="6">
    <source>
        <dbReference type="ARBA" id="ARBA00023136"/>
    </source>
</evidence>
<sequence>MRGALRAGLAVLAVAVSVFPFYWMLRTSVAGADSVYVDGLSFLPSTLDLGNYARAWQEADLGRAMLNGAVVTAGILALQLLTCIPAAFAFAKLRFASRGVLYGVVLACLLIPSQATAIPLYLGIGSAGLANTLTALILPFATSAFGVFLLRQFMTTIPDSLLEAARADGLGTAQTLLRIVVPLSTPAIATFSVFSVFVHWNDYMWPLLVARDPGLYTPPLALATFQNADTGTDYGALTAAAVIVTLPIVVLFLVAQRRFVAGIAGGELPG</sequence>
<evidence type="ECO:0000256" key="4">
    <source>
        <dbReference type="ARBA" id="ARBA00022692"/>
    </source>
</evidence>
<keyword evidence="4 7" id="KW-0812">Transmembrane</keyword>
<dbReference type="AlphaFoldDB" id="A0A418KGU8"/>
<dbReference type="CDD" id="cd06261">
    <property type="entry name" value="TM_PBP2"/>
    <property type="match status" value="1"/>
</dbReference>
<dbReference type="SUPFAM" id="SSF161098">
    <property type="entry name" value="MetI-like"/>
    <property type="match status" value="1"/>
</dbReference>
<evidence type="ECO:0000313" key="10">
    <source>
        <dbReference type="Proteomes" id="UP000284057"/>
    </source>
</evidence>
<comment type="similarity">
    <text evidence="7">Belongs to the binding-protein-dependent transport system permease family.</text>
</comment>
<organism evidence="9 10">
    <name type="scientific">Jiangella rhizosphaerae</name>
    <dbReference type="NCBI Taxonomy" id="2293569"/>
    <lineage>
        <taxon>Bacteria</taxon>
        <taxon>Bacillati</taxon>
        <taxon>Actinomycetota</taxon>
        <taxon>Actinomycetes</taxon>
        <taxon>Jiangellales</taxon>
        <taxon>Jiangellaceae</taxon>
        <taxon>Jiangella</taxon>
    </lineage>
</organism>
<evidence type="ECO:0000256" key="1">
    <source>
        <dbReference type="ARBA" id="ARBA00004651"/>
    </source>
</evidence>
<dbReference type="Gene3D" id="1.10.3720.10">
    <property type="entry name" value="MetI-like"/>
    <property type="match status" value="1"/>
</dbReference>
<comment type="caution">
    <text evidence="9">The sequence shown here is derived from an EMBL/GenBank/DDBJ whole genome shotgun (WGS) entry which is preliminary data.</text>
</comment>
<feature type="domain" description="ABC transmembrane type-1" evidence="8">
    <location>
        <begin position="65"/>
        <end position="255"/>
    </location>
</feature>
<keyword evidence="10" id="KW-1185">Reference proteome</keyword>
<evidence type="ECO:0000259" key="8">
    <source>
        <dbReference type="PROSITE" id="PS50928"/>
    </source>
</evidence>
<dbReference type="InterPro" id="IPR035906">
    <property type="entry name" value="MetI-like_sf"/>
</dbReference>
<proteinExistence type="inferred from homology"/>
<dbReference type="PANTHER" id="PTHR43744:SF12">
    <property type="entry name" value="ABC TRANSPORTER PERMEASE PROTEIN MG189-RELATED"/>
    <property type="match status" value="1"/>
</dbReference>
<keyword evidence="6 7" id="KW-0472">Membrane</keyword>
<dbReference type="OrthoDB" id="2063054at2"/>
<name>A0A418KGU8_9ACTN</name>
<gene>
    <name evidence="9" type="ORF">DY240_29130</name>
</gene>
<evidence type="ECO:0000256" key="2">
    <source>
        <dbReference type="ARBA" id="ARBA00022448"/>
    </source>
</evidence>
<dbReference type="RefSeq" id="WP_119663148.1">
    <property type="nucleotide sequence ID" value="NZ_QUAL01000427.1"/>
</dbReference>
<feature type="transmembrane region" description="Helical" evidence="7">
    <location>
        <begin position="128"/>
        <end position="150"/>
    </location>
</feature>
<keyword evidence="3" id="KW-1003">Cell membrane</keyword>
<accession>A0A418KGU8</accession>
<dbReference type="GO" id="GO:0005886">
    <property type="term" value="C:plasma membrane"/>
    <property type="evidence" value="ECO:0007669"/>
    <property type="project" value="UniProtKB-SubCell"/>
</dbReference>
<feature type="transmembrane region" description="Helical" evidence="7">
    <location>
        <begin position="7"/>
        <end position="25"/>
    </location>
</feature>
<dbReference type="Proteomes" id="UP000284057">
    <property type="component" value="Unassembled WGS sequence"/>
</dbReference>
<keyword evidence="2 7" id="KW-0813">Transport</keyword>
<dbReference type="EMBL" id="QUAL01000427">
    <property type="protein sequence ID" value="RIQ11322.1"/>
    <property type="molecule type" value="Genomic_DNA"/>
</dbReference>
<evidence type="ECO:0000313" key="9">
    <source>
        <dbReference type="EMBL" id="RIQ11322.1"/>
    </source>
</evidence>
<dbReference type="PROSITE" id="PS50928">
    <property type="entry name" value="ABC_TM1"/>
    <property type="match status" value="1"/>
</dbReference>
<feature type="transmembrane region" description="Helical" evidence="7">
    <location>
        <begin position="64"/>
        <end position="88"/>
    </location>
</feature>
<feature type="transmembrane region" description="Helical" evidence="7">
    <location>
        <begin position="234"/>
        <end position="255"/>
    </location>
</feature>
<dbReference type="GO" id="GO:0055085">
    <property type="term" value="P:transmembrane transport"/>
    <property type="evidence" value="ECO:0007669"/>
    <property type="project" value="InterPro"/>
</dbReference>
<evidence type="ECO:0000256" key="7">
    <source>
        <dbReference type="RuleBase" id="RU363032"/>
    </source>
</evidence>
<protein>
    <submittedName>
        <fullName evidence="9">Carbohydrate ABC transporter permease</fullName>
    </submittedName>
</protein>
<reference evidence="9 10" key="1">
    <citation type="submission" date="2018-09" db="EMBL/GenBank/DDBJ databases">
        <title>Isolation, diversity and antifungal activity of actinobacteria from wheat.</title>
        <authorList>
            <person name="Han C."/>
        </authorList>
    </citation>
    <scope>NUCLEOTIDE SEQUENCE [LARGE SCALE GENOMIC DNA]</scope>
    <source>
        <strain evidence="9 10">NEAU-YY265</strain>
    </source>
</reference>
<keyword evidence="5 7" id="KW-1133">Transmembrane helix</keyword>
<feature type="transmembrane region" description="Helical" evidence="7">
    <location>
        <begin position="100"/>
        <end position="122"/>
    </location>
</feature>